<dbReference type="Proteomes" id="UP001524473">
    <property type="component" value="Unassembled WGS sequence"/>
</dbReference>
<accession>A0ABT1RY54</accession>
<comment type="cofactor">
    <cofactor evidence="2">
        <name>K(+)</name>
        <dbReference type="ChEBI" id="CHEBI:29103"/>
    </cofactor>
</comment>
<keyword evidence="16" id="KW-0479">Metal-binding</keyword>
<comment type="caution">
    <text evidence="16">Lacks conserved residue(s) required for the propagation of feature annotation.</text>
</comment>
<dbReference type="RefSeq" id="WP_066860966.1">
    <property type="nucleotide sequence ID" value="NZ_CABKVV010000010.1"/>
</dbReference>
<keyword evidence="8 16" id="KW-0808">Transferase</keyword>
<comment type="pathway">
    <text evidence="4 16">Cofactor biosynthesis; coenzyme A biosynthesis; CoA from (R)-pantothenate: step 1/5.</text>
</comment>
<dbReference type="CDD" id="cd24015">
    <property type="entry name" value="ASKHA_NBD_PanK-III"/>
    <property type="match status" value="1"/>
</dbReference>
<organism evidence="17 18">
    <name type="scientific">Neglectibacter timonensis</name>
    <dbReference type="NCBI Taxonomy" id="1776382"/>
    <lineage>
        <taxon>Bacteria</taxon>
        <taxon>Bacillati</taxon>
        <taxon>Bacillota</taxon>
        <taxon>Clostridia</taxon>
        <taxon>Eubacteriales</taxon>
        <taxon>Oscillospiraceae</taxon>
        <taxon>Neglectibacter</taxon>
    </lineage>
</organism>
<keyword evidence="13 16" id="KW-0173">Coenzyme A biosynthesis</keyword>
<evidence type="ECO:0000256" key="1">
    <source>
        <dbReference type="ARBA" id="ARBA00001206"/>
    </source>
</evidence>
<dbReference type="HAMAP" id="MF_01274">
    <property type="entry name" value="Pantothen_kinase_3"/>
    <property type="match status" value="1"/>
</dbReference>
<evidence type="ECO:0000256" key="10">
    <source>
        <dbReference type="ARBA" id="ARBA00022777"/>
    </source>
</evidence>
<comment type="caution">
    <text evidence="17">The sequence shown here is derived from an EMBL/GenBank/DDBJ whole genome shotgun (WGS) entry which is preliminary data.</text>
</comment>
<evidence type="ECO:0000313" key="17">
    <source>
        <dbReference type="EMBL" id="MCQ4839617.1"/>
    </source>
</evidence>
<evidence type="ECO:0000256" key="7">
    <source>
        <dbReference type="ARBA" id="ARBA00022490"/>
    </source>
</evidence>
<evidence type="ECO:0000256" key="9">
    <source>
        <dbReference type="ARBA" id="ARBA00022741"/>
    </source>
</evidence>
<evidence type="ECO:0000256" key="4">
    <source>
        <dbReference type="ARBA" id="ARBA00005225"/>
    </source>
</evidence>
<comment type="cofactor">
    <cofactor evidence="16">
        <name>NH4(+)</name>
        <dbReference type="ChEBI" id="CHEBI:28938"/>
    </cofactor>
    <cofactor evidence="16">
        <name>K(+)</name>
        <dbReference type="ChEBI" id="CHEBI:29103"/>
    </cofactor>
    <text evidence="16">A monovalent cation. Ammonium or potassium.</text>
</comment>
<dbReference type="PANTHER" id="PTHR34265:SF1">
    <property type="entry name" value="TYPE III PANTOTHENATE KINASE"/>
    <property type="match status" value="1"/>
</dbReference>
<evidence type="ECO:0000256" key="11">
    <source>
        <dbReference type="ARBA" id="ARBA00022840"/>
    </source>
</evidence>
<dbReference type="NCBIfam" id="TIGR00671">
    <property type="entry name" value="baf"/>
    <property type="match status" value="1"/>
</dbReference>
<evidence type="ECO:0000256" key="14">
    <source>
        <dbReference type="ARBA" id="ARBA00038036"/>
    </source>
</evidence>
<reference evidence="17 18" key="1">
    <citation type="submission" date="2022-06" db="EMBL/GenBank/DDBJ databases">
        <title>Isolation of gut microbiota from human fecal samples.</title>
        <authorList>
            <person name="Pamer E.G."/>
            <person name="Barat B."/>
            <person name="Waligurski E."/>
            <person name="Medina S."/>
            <person name="Paddock L."/>
            <person name="Mostad J."/>
        </authorList>
    </citation>
    <scope>NUCLEOTIDE SEQUENCE [LARGE SCALE GENOMIC DNA]</scope>
    <source>
        <strain evidence="17 18">DFI.9.73</strain>
    </source>
</reference>
<evidence type="ECO:0000256" key="3">
    <source>
        <dbReference type="ARBA" id="ARBA00004496"/>
    </source>
</evidence>
<gene>
    <name evidence="16" type="primary">coaX</name>
    <name evidence="17" type="ORF">NE695_06795</name>
</gene>
<evidence type="ECO:0000313" key="18">
    <source>
        <dbReference type="Proteomes" id="UP001524473"/>
    </source>
</evidence>
<evidence type="ECO:0000256" key="2">
    <source>
        <dbReference type="ARBA" id="ARBA00001958"/>
    </source>
</evidence>
<evidence type="ECO:0000256" key="15">
    <source>
        <dbReference type="ARBA" id="ARBA00040883"/>
    </source>
</evidence>
<proteinExistence type="inferred from homology"/>
<comment type="catalytic activity">
    <reaction evidence="1 16">
        <text>(R)-pantothenate + ATP = (R)-4'-phosphopantothenate + ADP + H(+)</text>
        <dbReference type="Rhea" id="RHEA:16373"/>
        <dbReference type="ChEBI" id="CHEBI:10986"/>
        <dbReference type="ChEBI" id="CHEBI:15378"/>
        <dbReference type="ChEBI" id="CHEBI:29032"/>
        <dbReference type="ChEBI" id="CHEBI:30616"/>
        <dbReference type="ChEBI" id="CHEBI:456216"/>
        <dbReference type="EC" id="2.7.1.33"/>
    </reaction>
</comment>
<evidence type="ECO:0000256" key="16">
    <source>
        <dbReference type="HAMAP-Rule" id="MF_01274"/>
    </source>
</evidence>
<dbReference type="NCBIfam" id="NF009855">
    <property type="entry name" value="PRK13321.1"/>
    <property type="match status" value="1"/>
</dbReference>
<feature type="binding site" evidence="16">
    <location>
        <position position="132"/>
    </location>
    <ligand>
        <name>ATP</name>
        <dbReference type="ChEBI" id="CHEBI:30616"/>
    </ligand>
</feature>
<evidence type="ECO:0000256" key="5">
    <source>
        <dbReference type="ARBA" id="ARBA00011738"/>
    </source>
</evidence>
<feature type="binding site" evidence="16">
    <location>
        <position position="184"/>
    </location>
    <ligand>
        <name>substrate</name>
    </ligand>
</feature>
<keyword evidence="12 16" id="KW-0630">Potassium</keyword>
<comment type="function">
    <text evidence="16">Catalyzes the phosphorylation of pantothenate (Pan), the first step in CoA biosynthesis.</text>
</comment>
<name>A0ABT1RY54_9FIRM</name>
<dbReference type="Gene3D" id="3.30.420.40">
    <property type="match status" value="2"/>
</dbReference>
<evidence type="ECO:0000256" key="8">
    <source>
        <dbReference type="ARBA" id="ARBA00022679"/>
    </source>
</evidence>
<evidence type="ECO:0000256" key="13">
    <source>
        <dbReference type="ARBA" id="ARBA00022993"/>
    </source>
</evidence>
<protein>
    <recommendedName>
        <fullName evidence="15 16">Type III pantothenate kinase</fullName>
        <ecNumber evidence="6 16">2.7.1.33</ecNumber>
    </recommendedName>
    <alternativeName>
        <fullName evidence="16">PanK-III</fullName>
    </alternativeName>
    <alternativeName>
        <fullName evidence="16">Pantothenic acid kinase</fullName>
    </alternativeName>
</protein>
<dbReference type="InterPro" id="IPR004619">
    <property type="entry name" value="Type_III_PanK"/>
</dbReference>
<evidence type="ECO:0000256" key="6">
    <source>
        <dbReference type="ARBA" id="ARBA00012102"/>
    </source>
</evidence>
<keyword evidence="9 16" id="KW-0547">Nucleotide-binding</keyword>
<sequence>MILAIDVGNTNTVLGCLKGDHIEFTLRIRSDRDKTADEYLLLIDGLLRNQGVDPASLEGGILSSVVPELRIVMKNAMERLTGKSFLAVGTGIKTGLDIRTDNPAQLGADLVVDAVAALAKYKPPLVIFDMGTATTLSVVDRRGSYLGGMIIPGLRLSVDALSARAAQLPYIHLGAPERLIGTNTVDCMQAGAVYSNAAMLDGLIDRVEEELGEPVTAVATGGLMGTVAPYCKRKIFYDENLMLEGLSLLYRKNVKKKA</sequence>
<comment type="similarity">
    <text evidence="14 16">Belongs to the type III pantothenate kinase family.</text>
</comment>
<feature type="binding site" evidence="16">
    <location>
        <begin position="107"/>
        <end position="110"/>
    </location>
    <ligand>
        <name>substrate</name>
    </ligand>
</feature>
<keyword evidence="7 16" id="KW-0963">Cytoplasm</keyword>
<dbReference type="EC" id="2.7.1.33" evidence="6 16"/>
<comment type="subunit">
    <text evidence="5 16">Homodimer.</text>
</comment>
<dbReference type="InterPro" id="IPR043129">
    <property type="entry name" value="ATPase_NBD"/>
</dbReference>
<evidence type="ECO:0000256" key="12">
    <source>
        <dbReference type="ARBA" id="ARBA00022958"/>
    </source>
</evidence>
<dbReference type="EMBL" id="JANFZH010000012">
    <property type="protein sequence ID" value="MCQ4839617.1"/>
    <property type="molecule type" value="Genomic_DNA"/>
</dbReference>
<keyword evidence="18" id="KW-1185">Reference proteome</keyword>
<comment type="subcellular location">
    <subcellularLocation>
        <location evidence="3 16">Cytoplasm</location>
    </subcellularLocation>
</comment>
<keyword evidence="11 16" id="KW-0067">ATP-binding</keyword>
<feature type="active site" description="Proton acceptor" evidence="16">
    <location>
        <position position="109"/>
    </location>
</feature>
<dbReference type="GO" id="GO:0004594">
    <property type="term" value="F:pantothenate kinase activity"/>
    <property type="evidence" value="ECO:0007669"/>
    <property type="project" value="UniProtKB-EC"/>
</dbReference>
<dbReference type="Pfam" id="PF03309">
    <property type="entry name" value="Pan_kinase"/>
    <property type="match status" value="1"/>
</dbReference>
<dbReference type="PANTHER" id="PTHR34265">
    <property type="entry name" value="TYPE III PANTOTHENATE KINASE"/>
    <property type="match status" value="1"/>
</dbReference>
<dbReference type="GeneID" id="90531343"/>
<feature type="binding site" evidence="16">
    <location>
        <begin position="6"/>
        <end position="13"/>
    </location>
    <ligand>
        <name>ATP</name>
        <dbReference type="ChEBI" id="CHEBI:30616"/>
    </ligand>
</feature>
<dbReference type="SUPFAM" id="SSF53067">
    <property type="entry name" value="Actin-like ATPase domain"/>
    <property type="match status" value="2"/>
</dbReference>
<feature type="binding site" evidence="16">
    <location>
        <position position="129"/>
    </location>
    <ligand>
        <name>K(+)</name>
        <dbReference type="ChEBI" id="CHEBI:29103"/>
    </ligand>
</feature>
<keyword evidence="10 16" id="KW-0418">Kinase</keyword>